<evidence type="ECO:0000256" key="2">
    <source>
        <dbReference type="ARBA" id="ARBA00006604"/>
    </source>
</evidence>
<dbReference type="EC" id="5.3.1.9" evidence="3 9"/>
<keyword evidence="11" id="KW-1185">Reference proteome</keyword>
<evidence type="ECO:0000313" key="11">
    <source>
        <dbReference type="Proteomes" id="UP000184016"/>
    </source>
</evidence>
<gene>
    <name evidence="10" type="ORF">SAMN05443507_108100</name>
</gene>
<dbReference type="GO" id="GO:0004347">
    <property type="term" value="F:glucose-6-phosphate isomerase activity"/>
    <property type="evidence" value="ECO:0007669"/>
    <property type="project" value="UniProtKB-EC"/>
</dbReference>
<evidence type="ECO:0000256" key="1">
    <source>
        <dbReference type="ARBA" id="ARBA00004926"/>
    </source>
</evidence>
<keyword evidence="5" id="KW-0963">Cytoplasm</keyword>
<reference evidence="11" key="1">
    <citation type="submission" date="2016-11" db="EMBL/GenBank/DDBJ databases">
        <authorList>
            <person name="Varghese N."/>
            <person name="Submissions S."/>
        </authorList>
    </citation>
    <scope>NUCLEOTIDE SEQUENCE [LARGE SCALE GENOMIC DNA]</scope>
    <source>
        <strain evidence="11">USBA-503</strain>
    </source>
</reference>
<dbReference type="CDD" id="cd05015">
    <property type="entry name" value="SIS_PGI_1"/>
    <property type="match status" value="1"/>
</dbReference>
<dbReference type="InterPro" id="IPR035482">
    <property type="entry name" value="SIS_PGI_2"/>
</dbReference>
<evidence type="ECO:0000256" key="5">
    <source>
        <dbReference type="ARBA" id="ARBA00022490"/>
    </source>
</evidence>
<evidence type="ECO:0000313" key="10">
    <source>
        <dbReference type="EMBL" id="SHK09985.1"/>
    </source>
</evidence>
<dbReference type="SUPFAM" id="SSF53697">
    <property type="entry name" value="SIS domain"/>
    <property type="match status" value="1"/>
</dbReference>
<dbReference type="FunFam" id="3.40.50.10490:FF:000016">
    <property type="entry name" value="Glucose-6-phosphate isomerase"/>
    <property type="match status" value="1"/>
</dbReference>
<keyword evidence="6 9" id="KW-0324">Glycolysis</keyword>
<dbReference type="RefSeq" id="WP_072873693.1">
    <property type="nucleotide sequence ID" value="NZ_FRAF01000008.1"/>
</dbReference>
<dbReference type="PANTHER" id="PTHR11469:SF1">
    <property type="entry name" value="GLUCOSE-6-PHOSPHATE ISOMERASE"/>
    <property type="match status" value="1"/>
</dbReference>
<evidence type="ECO:0000256" key="8">
    <source>
        <dbReference type="ARBA" id="ARBA00029321"/>
    </source>
</evidence>
<dbReference type="PROSITE" id="PS00174">
    <property type="entry name" value="P_GLUCOSE_ISOMERASE_2"/>
    <property type="match status" value="1"/>
</dbReference>
<comment type="pathway">
    <text evidence="1 9">Carbohydrate degradation; glycolysis; D-glyceraldehyde 3-phosphate and glycerone phosphate from D-glucose: step 2/4.</text>
</comment>
<dbReference type="GO" id="GO:0006094">
    <property type="term" value="P:gluconeogenesis"/>
    <property type="evidence" value="ECO:0007669"/>
    <property type="project" value="UniProtKB-KW"/>
</dbReference>
<accession>A0A1M6PPW3</accession>
<dbReference type="NCBIfam" id="NF010697">
    <property type="entry name" value="PRK14097.1"/>
    <property type="match status" value="1"/>
</dbReference>
<dbReference type="PRINTS" id="PR00662">
    <property type="entry name" value="G6PISOMERASE"/>
</dbReference>
<dbReference type="PROSITE" id="PS51463">
    <property type="entry name" value="P_GLUCOSE_ISOMERASE_3"/>
    <property type="match status" value="1"/>
</dbReference>
<dbReference type="InterPro" id="IPR001672">
    <property type="entry name" value="G6P_Isomerase"/>
</dbReference>
<dbReference type="STRING" id="1830138.SAMN05443507_108100"/>
<dbReference type="Gene3D" id="3.40.50.10490">
    <property type="entry name" value="Glucose-6-phosphate isomerase like protein, domain 1"/>
    <property type="match status" value="2"/>
</dbReference>
<dbReference type="OrthoDB" id="140919at2"/>
<dbReference type="UniPathway" id="UPA00109">
    <property type="reaction ID" value="UER00181"/>
</dbReference>
<comment type="catalytic activity">
    <reaction evidence="8 9">
        <text>alpha-D-glucose 6-phosphate = beta-D-fructose 6-phosphate</text>
        <dbReference type="Rhea" id="RHEA:11816"/>
        <dbReference type="ChEBI" id="CHEBI:57634"/>
        <dbReference type="ChEBI" id="CHEBI:58225"/>
        <dbReference type="EC" id="5.3.1.9"/>
    </reaction>
</comment>
<dbReference type="AlphaFoldDB" id="A0A1M6PPW3"/>
<proteinExistence type="inferred from homology"/>
<evidence type="ECO:0000256" key="7">
    <source>
        <dbReference type="ARBA" id="ARBA00023235"/>
    </source>
</evidence>
<dbReference type="GO" id="GO:0006096">
    <property type="term" value="P:glycolytic process"/>
    <property type="evidence" value="ECO:0007669"/>
    <property type="project" value="UniProtKB-UniPathway"/>
</dbReference>
<dbReference type="InterPro" id="IPR035476">
    <property type="entry name" value="SIS_PGI_1"/>
</dbReference>
<dbReference type="GO" id="GO:0048029">
    <property type="term" value="F:monosaccharide binding"/>
    <property type="evidence" value="ECO:0007669"/>
    <property type="project" value="TreeGrafter"/>
</dbReference>
<dbReference type="EMBL" id="FRAF01000008">
    <property type="protein sequence ID" value="SHK09985.1"/>
    <property type="molecule type" value="Genomic_DNA"/>
</dbReference>
<comment type="similarity">
    <text evidence="2 9">Belongs to the GPI family.</text>
</comment>
<dbReference type="PANTHER" id="PTHR11469">
    <property type="entry name" value="GLUCOSE-6-PHOSPHATE ISOMERASE"/>
    <property type="match status" value="1"/>
</dbReference>
<dbReference type="InterPro" id="IPR018189">
    <property type="entry name" value="Phosphoglucose_isomerase_CS"/>
</dbReference>
<keyword evidence="7 9" id="KW-0413">Isomerase</keyword>
<dbReference type="GO" id="GO:0097367">
    <property type="term" value="F:carbohydrate derivative binding"/>
    <property type="evidence" value="ECO:0007669"/>
    <property type="project" value="InterPro"/>
</dbReference>
<sequence>MIRLDKTPVEKWVTNTQLTQFMSIGELAHKQLWDMNVHKGSKGWLHWPAEDHHRLMQQMEAIAQRFRAISDVTVVIGIGGSYLGARAALSMMQSNFASEADQMRVLFAGNQLSESYIGDLLSILDEHEVTVVVISKSGGTLEPSAAFHTLRDYLEKRYGKGAAERICAVTDPESGTLRQFAGDRGYVTLPIPRDIGGRYSVLTAVGLLPMMIAGLPVNEVMAGAAEAYDELRQQTILENPAYVYAMIRHFLYLQGFAAEALVTYEPQAAHFAGWWQQLFGESQGKDGIGLFPTMLQYTTDLHSMGQYVQDARKMLLETVLDVHFTDTAHSITLPGELDEKSNYMSGKSFSELQQVAVASVIKAHTDAGVPNLLLHAEGNRPRLFGELVYFFEIACSFGGYLLGINGFDQPGVEAYKQEMRRRLV</sequence>
<dbReference type="InterPro" id="IPR046348">
    <property type="entry name" value="SIS_dom_sf"/>
</dbReference>
<protein>
    <recommendedName>
        <fullName evidence="3 9">Glucose-6-phosphate isomerase</fullName>
        <ecNumber evidence="3 9">5.3.1.9</ecNumber>
    </recommendedName>
</protein>
<dbReference type="GO" id="GO:0005829">
    <property type="term" value="C:cytosol"/>
    <property type="evidence" value="ECO:0007669"/>
    <property type="project" value="TreeGrafter"/>
</dbReference>
<dbReference type="GO" id="GO:0051156">
    <property type="term" value="P:glucose 6-phosphate metabolic process"/>
    <property type="evidence" value="ECO:0007669"/>
    <property type="project" value="TreeGrafter"/>
</dbReference>
<organism evidence="10 11">
    <name type="scientific">Alicyclobacillus tolerans</name>
    <dbReference type="NCBI Taxonomy" id="90970"/>
    <lineage>
        <taxon>Bacteria</taxon>
        <taxon>Bacillati</taxon>
        <taxon>Bacillota</taxon>
        <taxon>Bacilli</taxon>
        <taxon>Bacillales</taxon>
        <taxon>Alicyclobacillaceae</taxon>
        <taxon>Alicyclobacillus</taxon>
    </lineage>
</organism>
<evidence type="ECO:0000256" key="3">
    <source>
        <dbReference type="ARBA" id="ARBA00011952"/>
    </source>
</evidence>
<evidence type="ECO:0000256" key="9">
    <source>
        <dbReference type="RuleBase" id="RU000612"/>
    </source>
</evidence>
<name>A0A1M6PPW3_9BACL</name>
<evidence type="ECO:0000256" key="6">
    <source>
        <dbReference type="ARBA" id="ARBA00023152"/>
    </source>
</evidence>
<dbReference type="CDD" id="cd05016">
    <property type="entry name" value="SIS_PGI_2"/>
    <property type="match status" value="1"/>
</dbReference>
<keyword evidence="4 9" id="KW-0312">Gluconeogenesis</keyword>
<dbReference type="Proteomes" id="UP000184016">
    <property type="component" value="Unassembled WGS sequence"/>
</dbReference>
<evidence type="ECO:0000256" key="4">
    <source>
        <dbReference type="ARBA" id="ARBA00022432"/>
    </source>
</evidence>
<dbReference type="Pfam" id="PF00342">
    <property type="entry name" value="PGI"/>
    <property type="match status" value="1"/>
</dbReference>